<name>A0AAW0L8W9_QUESU</name>
<evidence type="ECO:0000313" key="1">
    <source>
        <dbReference type="EMBL" id="KAK7848150.1"/>
    </source>
</evidence>
<proteinExistence type="predicted"/>
<gene>
    <name evidence="1" type="ORF">CFP56_005550</name>
</gene>
<comment type="caution">
    <text evidence="1">The sequence shown here is derived from an EMBL/GenBank/DDBJ whole genome shotgun (WGS) entry which is preliminary data.</text>
</comment>
<sequence length="49" mass="5844">MEMQLIKFSPRPLPWHLRNIMMLIHGFQLPWTMQPRVSKVSKINPSSLQ</sequence>
<dbReference type="Proteomes" id="UP000237347">
    <property type="component" value="Unassembled WGS sequence"/>
</dbReference>
<accession>A0AAW0L8W9</accession>
<protein>
    <submittedName>
        <fullName evidence="1">Uncharacterized protein</fullName>
    </submittedName>
</protein>
<dbReference type="EMBL" id="PKMF04000131">
    <property type="protein sequence ID" value="KAK7848150.1"/>
    <property type="molecule type" value="Genomic_DNA"/>
</dbReference>
<reference evidence="1 2" key="1">
    <citation type="journal article" date="2018" name="Sci. Data">
        <title>The draft genome sequence of cork oak.</title>
        <authorList>
            <person name="Ramos A.M."/>
            <person name="Usie A."/>
            <person name="Barbosa P."/>
            <person name="Barros P.M."/>
            <person name="Capote T."/>
            <person name="Chaves I."/>
            <person name="Simoes F."/>
            <person name="Abreu I."/>
            <person name="Carrasquinho I."/>
            <person name="Faro C."/>
            <person name="Guimaraes J.B."/>
            <person name="Mendonca D."/>
            <person name="Nobrega F."/>
            <person name="Rodrigues L."/>
            <person name="Saibo N.J.M."/>
            <person name="Varela M.C."/>
            <person name="Egas C."/>
            <person name="Matos J."/>
            <person name="Miguel C.M."/>
            <person name="Oliveira M.M."/>
            <person name="Ricardo C.P."/>
            <person name="Goncalves S."/>
        </authorList>
    </citation>
    <scope>NUCLEOTIDE SEQUENCE [LARGE SCALE GENOMIC DNA]</scope>
    <source>
        <strain evidence="2">cv. HL8</strain>
    </source>
</reference>
<organism evidence="1 2">
    <name type="scientific">Quercus suber</name>
    <name type="common">Cork oak</name>
    <dbReference type="NCBI Taxonomy" id="58331"/>
    <lineage>
        <taxon>Eukaryota</taxon>
        <taxon>Viridiplantae</taxon>
        <taxon>Streptophyta</taxon>
        <taxon>Embryophyta</taxon>
        <taxon>Tracheophyta</taxon>
        <taxon>Spermatophyta</taxon>
        <taxon>Magnoliopsida</taxon>
        <taxon>eudicotyledons</taxon>
        <taxon>Gunneridae</taxon>
        <taxon>Pentapetalae</taxon>
        <taxon>rosids</taxon>
        <taxon>fabids</taxon>
        <taxon>Fagales</taxon>
        <taxon>Fagaceae</taxon>
        <taxon>Quercus</taxon>
    </lineage>
</organism>
<dbReference type="AlphaFoldDB" id="A0AAW0L8W9"/>
<evidence type="ECO:0000313" key="2">
    <source>
        <dbReference type="Proteomes" id="UP000237347"/>
    </source>
</evidence>
<keyword evidence="2" id="KW-1185">Reference proteome</keyword>